<protein>
    <submittedName>
        <fullName evidence="2">T7SS-secreted protein</fullName>
    </submittedName>
</protein>
<dbReference type="InterPro" id="IPR049082">
    <property type="entry name" value="T7SS_signal"/>
</dbReference>
<dbReference type="Pfam" id="PF21725">
    <property type="entry name" value="T7SS_signal"/>
    <property type="match status" value="1"/>
</dbReference>
<comment type="caution">
    <text evidence="2">The sequence shown here is derived from an EMBL/GenBank/DDBJ whole genome shotgun (WGS) entry which is preliminary data.</text>
</comment>
<dbReference type="Gene3D" id="1.20.1260.20">
    <property type="entry name" value="PPE superfamily"/>
    <property type="match status" value="1"/>
</dbReference>
<dbReference type="InterPro" id="IPR036689">
    <property type="entry name" value="ESAT-6-like_sf"/>
</dbReference>
<dbReference type="EMBL" id="JBHSMD010000003">
    <property type="protein sequence ID" value="MFC5493499.1"/>
    <property type="molecule type" value="Genomic_DNA"/>
</dbReference>
<proteinExistence type="predicted"/>
<evidence type="ECO:0000313" key="2">
    <source>
        <dbReference type="EMBL" id="MFC5493499.1"/>
    </source>
</evidence>
<evidence type="ECO:0000313" key="3">
    <source>
        <dbReference type="Proteomes" id="UP001595956"/>
    </source>
</evidence>
<dbReference type="Proteomes" id="UP001595956">
    <property type="component" value="Unassembled WGS sequence"/>
</dbReference>
<reference evidence="3" key="1">
    <citation type="journal article" date="2019" name="Int. J. Syst. Evol. Microbiol.">
        <title>The Global Catalogue of Microorganisms (GCM) 10K type strain sequencing project: providing services to taxonomists for standard genome sequencing and annotation.</title>
        <authorList>
            <consortium name="The Broad Institute Genomics Platform"/>
            <consortium name="The Broad Institute Genome Sequencing Center for Infectious Disease"/>
            <person name="Wu L."/>
            <person name="Ma J."/>
        </authorList>
    </citation>
    <scope>NUCLEOTIDE SEQUENCE [LARGE SCALE GENOMIC DNA]</scope>
    <source>
        <strain evidence="3">KACC 13778</strain>
    </source>
</reference>
<gene>
    <name evidence="2" type="ORF">ACFPKY_10315</name>
</gene>
<name>A0ABW0MYT5_9ACTN</name>
<evidence type="ECO:0000259" key="1">
    <source>
        <dbReference type="Pfam" id="PF21725"/>
    </source>
</evidence>
<dbReference type="RefSeq" id="WP_345172747.1">
    <property type="nucleotide sequence ID" value="NZ_BAABFQ010000004.1"/>
</dbReference>
<sequence>MLGDTTRIRALAADLRERAEDIRALAGRLAVSADQVPWEGLAADAMRAAVRHRAAALRRTALLHEDAAEALDRHAGRVDHVKGLAGDAVGSLLDAVGIG</sequence>
<dbReference type="SUPFAM" id="SSF140453">
    <property type="entry name" value="EsxAB dimer-like"/>
    <property type="match status" value="1"/>
</dbReference>
<keyword evidence="3" id="KW-1185">Reference proteome</keyword>
<accession>A0ABW0MYT5</accession>
<feature type="domain" description="Putative T7SS secretion signal" evidence="1">
    <location>
        <begin position="3"/>
        <end position="90"/>
    </location>
</feature>
<dbReference type="InterPro" id="IPR038332">
    <property type="entry name" value="PPE_sf"/>
</dbReference>
<organism evidence="2 3">
    <name type="scientific">Nocardioides caricicola</name>
    <dbReference type="NCBI Taxonomy" id="634770"/>
    <lineage>
        <taxon>Bacteria</taxon>
        <taxon>Bacillati</taxon>
        <taxon>Actinomycetota</taxon>
        <taxon>Actinomycetes</taxon>
        <taxon>Propionibacteriales</taxon>
        <taxon>Nocardioidaceae</taxon>
        <taxon>Nocardioides</taxon>
    </lineage>
</organism>